<accession>A0AA40CCQ6</accession>
<dbReference type="InterPro" id="IPR019410">
    <property type="entry name" value="Methyltransf_16"/>
</dbReference>
<evidence type="ECO:0000313" key="1">
    <source>
        <dbReference type="EMBL" id="KAK0632659.1"/>
    </source>
</evidence>
<dbReference type="InterPro" id="IPR029063">
    <property type="entry name" value="SAM-dependent_MTases_sf"/>
</dbReference>
<protein>
    <recommendedName>
        <fullName evidence="3">S-adenosylmethionine-dependent methyltransferase</fullName>
    </recommendedName>
</protein>
<evidence type="ECO:0000313" key="2">
    <source>
        <dbReference type="Proteomes" id="UP001175000"/>
    </source>
</evidence>
<evidence type="ECO:0008006" key="3">
    <source>
        <dbReference type="Google" id="ProtNLM"/>
    </source>
</evidence>
<dbReference type="AlphaFoldDB" id="A0AA40CCQ6"/>
<dbReference type="PANTHER" id="PTHR14614">
    <property type="entry name" value="HEPATOCELLULAR CARCINOMA-ASSOCIATED ANTIGEN"/>
    <property type="match status" value="1"/>
</dbReference>
<keyword evidence="2" id="KW-1185">Reference proteome</keyword>
<gene>
    <name evidence="1" type="ORF">B0T14DRAFT_490979</name>
</gene>
<dbReference type="PANTHER" id="PTHR14614:SF147">
    <property type="entry name" value="S-ADENOSYLMETHIONINE-DEPENDENT METHYLTRANSFERASE OF THE SEVEN BETA-STRAND FAMILY"/>
    <property type="match status" value="1"/>
</dbReference>
<comment type="caution">
    <text evidence="1">The sequence shown here is derived from an EMBL/GenBank/DDBJ whole genome shotgun (WGS) entry which is preliminary data.</text>
</comment>
<organism evidence="1 2">
    <name type="scientific">Immersiella caudata</name>
    <dbReference type="NCBI Taxonomy" id="314043"/>
    <lineage>
        <taxon>Eukaryota</taxon>
        <taxon>Fungi</taxon>
        <taxon>Dikarya</taxon>
        <taxon>Ascomycota</taxon>
        <taxon>Pezizomycotina</taxon>
        <taxon>Sordariomycetes</taxon>
        <taxon>Sordariomycetidae</taxon>
        <taxon>Sordariales</taxon>
        <taxon>Lasiosphaeriaceae</taxon>
        <taxon>Immersiella</taxon>
    </lineage>
</organism>
<dbReference type="CDD" id="cd02440">
    <property type="entry name" value="AdoMet_MTases"/>
    <property type="match status" value="1"/>
</dbReference>
<proteinExistence type="predicted"/>
<dbReference type="Gene3D" id="3.40.50.150">
    <property type="entry name" value="Vaccinia Virus protein VP39"/>
    <property type="match status" value="1"/>
</dbReference>
<dbReference type="GO" id="GO:0008757">
    <property type="term" value="F:S-adenosylmethionine-dependent methyltransferase activity"/>
    <property type="evidence" value="ECO:0007669"/>
    <property type="project" value="UniProtKB-ARBA"/>
</dbReference>
<name>A0AA40CCQ6_9PEZI</name>
<sequence>MGPAGRPLPPTSSLPPLRQLNTLAASQVLSALDNLFAIYYPVAVPKSALYEASNPYKLLERLAPLTDSGYNSGYASEDEDGNDSACEVEDELSLLRGDGHERAFATRWLEKFIAHVAEDEAQPGCFASDEARQSAAEKAADLLVALLNPQQDAEAEDEDDEDVEDDGFGREFSFSVPKSQEVLVRLNDGLAGKRADDHTDVGLQTWGASIVMCRMMCETPERFDLCPKSIGSSPRIVELGAGTGLVSIVLGQLLPRLGFAGQTLVATDHHPSVIANLRWNIAANLPEPPAPGTRACAVQACVLDWARTDLDANWPLGDAPADLLLATDVVYAPEHASMLHDCASRLLAPHGVFWLLQTVRQNGRFGSVADTVETVFPKADPEAPRTGQVLRILQSERIEKRNGVGRGDETYYRLFRIGWS</sequence>
<dbReference type="Pfam" id="PF10294">
    <property type="entry name" value="Methyltransf_16"/>
    <property type="match status" value="1"/>
</dbReference>
<dbReference type="SUPFAM" id="SSF53335">
    <property type="entry name" value="S-adenosyl-L-methionine-dependent methyltransferases"/>
    <property type="match status" value="1"/>
</dbReference>
<dbReference type="EMBL" id="JAULSU010000001">
    <property type="protein sequence ID" value="KAK0632659.1"/>
    <property type="molecule type" value="Genomic_DNA"/>
</dbReference>
<reference evidence="1" key="1">
    <citation type="submission" date="2023-06" db="EMBL/GenBank/DDBJ databases">
        <title>Genome-scale phylogeny and comparative genomics of the fungal order Sordariales.</title>
        <authorList>
            <consortium name="Lawrence Berkeley National Laboratory"/>
            <person name="Hensen N."/>
            <person name="Bonometti L."/>
            <person name="Westerberg I."/>
            <person name="Brannstrom I.O."/>
            <person name="Guillou S."/>
            <person name="Cros-Aarteil S."/>
            <person name="Calhoun S."/>
            <person name="Haridas S."/>
            <person name="Kuo A."/>
            <person name="Mondo S."/>
            <person name="Pangilinan J."/>
            <person name="Riley R."/>
            <person name="Labutti K."/>
            <person name="Andreopoulos B."/>
            <person name="Lipzen A."/>
            <person name="Chen C."/>
            <person name="Yanf M."/>
            <person name="Daum C."/>
            <person name="Ng V."/>
            <person name="Clum A."/>
            <person name="Steindorff A."/>
            <person name="Ohm R."/>
            <person name="Martin F."/>
            <person name="Silar P."/>
            <person name="Natvig D."/>
            <person name="Lalanne C."/>
            <person name="Gautier V."/>
            <person name="Ament-Velasquez S.L."/>
            <person name="Kruys A."/>
            <person name="Hutchinson M.I."/>
            <person name="Powell A.J."/>
            <person name="Barry K."/>
            <person name="Miller A.N."/>
            <person name="Grigoriev I.V."/>
            <person name="Debuchy R."/>
            <person name="Gladieux P."/>
            <person name="Thoren M.H."/>
            <person name="Johannesson H."/>
        </authorList>
    </citation>
    <scope>NUCLEOTIDE SEQUENCE</scope>
    <source>
        <strain evidence="1">CBS 606.72</strain>
    </source>
</reference>
<dbReference type="Proteomes" id="UP001175000">
    <property type="component" value="Unassembled WGS sequence"/>
</dbReference>